<gene>
    <name evidence="2" type="ORF">JKA74_09285</name>
</gene>
<evidence type="ECO:0000256" key="1">
    <source>
        <dbReference type="SAM" id="SignalP"/>
    </source>
</evidence>
<feature type="chain" id="PRO_5037611182" evidence="1">
    <location>
        <begin position="26"/>
        <end position="475"/>
    </location>
</feature>
<dbReference type="InterPro" id="IPR011990">
    <property type="entry name" value="TPR-like_helical_dom_sf"/>
</dbReference>
<comment type="caution">
    <text evidence="2">The sequence shown here is derived from an EMBL/GenBank/DDBJ whole genome shotgun (WGS) entry which is preliminary data.</text>
</comment>
<keyword evidence="3" id="KW-1185">Reference proteome</keyword>
<sequence length="475" mass="52814">MTTIFKNIKRLFMMGTMFLLLTACIEDITDLNENPNNPTEVPANFLLPSAQVQGTYYMGGELNRATSFWIQHWATTGGQYQRLDRYDVTDATFNTAWGQLYAGAINDLQIIIDESPELPNYRAQARIMKAYYFQMVADLWGDVPYSEALKGVEGNITPGYDDQMAIYTDLIEELDLAISEIDEEGAVIASEDLLAGGDMLLWEKFANSIKLRVYMRLSEIDEATAQEGVSEIFTGNAPLLEAGENIELVFGSRLETNANPLFQQEFNRSTDYGVSETFVSLLNDLNDPRIATFLRPNVNGNYSGVPNGNPNDLPTDGTGAIIVSRIGSTFVQETSPVPLMTHYDVKFIEAEAAIRGWVNQANAEQLYNEAVTAVFDYYGVNVGNYLDAGQPAEYDGANAFDQLMTQRYISLFARGVEAYNEWRRTGIPDITPAINNISGGQIPLRFPYVNAELTNNPGNAPAVNIFNDPVKWDVN</sequence>
<dbReference type="Pfam" id="PF12771">
    <property type="entry name" value="SusD-like_2"/>
    <property type="match status" value="1"/>
</dbReference>
<dbReference type="InterPro" id="IPR041662">
    <property type="entry name" value="SusD-like_2"/>
</dbReference>
<dbReference type="RefSeq" id="WP_201430902.1">
    <property type="nucleotide sequence ID" value="NZ_JAEQBW010000003.1"/>
</dbReference>
<feature type="signal peptide" evidence="1">
    <location>
        <begin position="1"/>
        <end position="25"/>
    </location>
</feature>
<organism evidence="2 3">
    <name type="scientific">Marivirga aurantiaca</name>
    <dbReference type="NCBI Taxonomy" id="2802615"/>
    <lineage>
        <taxon>Bacteria</taxon>
        <taxon>Pseudomonadati</taxon>
        <taxon>Bacteroidota</taxon>
        <taxon>Cytophagia</taxon>
        <taxon>Cytophagales</taxon>
        <taxon>Marivirgaceae</taxon>
        <taxon>Marivirga</taxon>
    </lineage>
</organism>
<proteinExistence type="predicted"/>
<dbReference type="AlphaFoldDB" id="A0A934WYP4"/>
<keyword evidence="1" id="KW-0732">Signal</keyword>
<dbReference type="Gene3D" id="1.25.40.390">
    <property type="match status" value="1"/>
</dbReference>
<evidence type="ECO:0000313" key="2">
    <source>
        <dbReference type="EMBL" id="MBK6265231.1"/>
    </source>
</evidence>
<dbReference type="EMBL" id="JAEQBW010000003">
    <property type="protein sequence ID" value="MBK6265231.1"/>
    <property type="molecule type" value="Genomic_DNA"/>
</dbReference>
<keyword evidence="2" id="KW-0449">Lipoprotein</keyword>
<accession>A0A934WYP4</accession>
<evidence type="ECO:0000313" key="3">
    <source>
        <dbReference type="Proteomes" id="UP000611723"/>
    </source>
</evidence>
<protein>
    <submittedName>
        <fullName evidence="2">SusD/RagB family nutrient-binding outer membrane lipoprotein</fullName>
    </submittedName>
</protein>
<reference evidence="2" key="1">
    <citation type="submission" date="2021-01" db="EMBL/GenBank/DDBJ databases">
        <title>Marivirga aurantiaca sp. nov., isolated from intertidal surface sediments.</title>
        <authorList>
            <person name="Zhang M."/>
        </authorList>
    </citation>
    <scope>NUCLEOTIDE SEQUENCE</scope>
    <source>
        <strain evidence="2">S37H4</strain>
    </source>
</reference>
<dbReference type="SUPFAM" id="SSF48452">
    <property type="entry name" value="TPR-like"/>
    <property type="match status" value="1"/>
</dbReference>
<name>A0A934WYP4_9BACT</name>
<dbReference type="Proteomes" id="UP000611723">
    <property type="component" value="Unassembled WGS sequence"/>
</dbReference>
<dbReference type="PROSITE" id="PS51257">
    <property type="entry name" value="PROKAR_LIPOPROTEIN"/>
    <property type="match status" value="1"/>
</dbReference>